<dbReference type="Proteomes" id="UP000283700">
    <property type="component" value="Unassembled WGS sequence"/>
</dbReference>
<proteinExistence type="predicted"/>
<dbReference type="EMBL" id="QRQO01000005">
    <property type="protein sequence ID" value="RHN16518.1"/>
    <property type="molecule type" value="Genomic_DNA"/>
</dbReference>
<feature type="transmembrane region" description="Helical" evidence="1">
    <location>
        <begin position="127"/>
        <end position="150"/>
    </location>
</feature>
<dbReference type="RefSeq" id="WP_118485620.1">
    <property type="nucleotide sequence ID" value="NZ_QRQO01000005.1"/>
</dbReference>
<accession>A0A415UEF4</accession>
<evidence type="ECO:0000313" key="2">
    <source>
        <dbReference type="EMBL" id="RHN16518.1"/>
    </source>
</evidence>
<dbReference type="AlphaFoldDB" id="A0A415UEF4"/>
<comment type="caution">
    <text evidence="2">The sequence shown here is derived from an EMBL/GenBank/DDBJ whole genome shotgun (WGS) entry which is preliminary data.</text>
</comment>
<gene>
    <name evidence="2" type="ORF">DWZ29_02890</name>
</gene>
<keyword evidence="1" id="KW-0472">Membrane</keyword>
<reference evidence="2 3" key="1">
    <citation type="submission" date="2018-08" db="EMBL/GenBank/DDBJ databases">
        <title>A genome reference for cultivated species of the human gut microbiota.</title>
        <authorList>
            <person name="Zou Y."/>
            <person name="Xue W."/>
            <person name="Luo G."/>
        </authorList>
    </citation>
    <scope>NUCLEOTIDE SEQUENCE [LARGE SCALE GENOMIC DNA]</scope>
    <source>
        <strain evidence="2 3">AF31-17AC</strain>
    </source>
</reference>
<evidence type="ECO:0000256" key="1">
    <source>
        <dbReference type="SAM" id="Phobius"/>
    </source>
</evidence>
<protein>
    <submittedName>
        <fullName evidence="2">Uncharacterized protein</fullName>
    </submittedName>
</protein>
<organism evidence="2 3">
    <name type="scientific">Anaerobutyricum hallii</name>
    <dbReference type="NCBI Taxonomy" id="39488"/>
    <lineage>
        <taxon>Bacteria</taxon>
        <taxon>Bacillati</taxon>
        <taxon>Bacillota</taxon>
        <taxon>Clostridia</taxon>
        <taxon>Lachnospirales</taxon>
        <taxon>Lachnospiraceae</taxon>
        <taxon>Anaerobutyricum</taxon>
    </lineage>
</organism>
<evidence type="ECO:0000313" key="3">
    <source>
        <dbReference type="Proteomes" id="UP000283700"/>
    </source>
</evidence>
<keyword evidence="1" id="KW-0812">Transmembrane</keyword>
<sequence length="165" mass="18599">MMSEEKVLKKLDIVDFRHLTKDKVIKMASMLDKMNPEVAKKALEQFPEFANTTKEMLTEYKESLDEGLESNNKSVKAVYDTYNAVITSLQKELEKENLTFEQKKYIIEQMKDVAEKVDKKDTENKRFIAGMATLAAIVVSSTVVVLASALGGNTQIKPDDTDKAV</sequence>
<name>A0A415UEF4_9FIRM</name>
<keyword evidence="1" id="KW-1133">Transmembrane helix</keyword>